<sequence length="179" mass="20358">MHNPTNYLDKFKRKYIDGFVKYIVGYVMNHFGSFQCEIKAKGDFMAMGGSFEKKRMKMNALMADQNAQNALTHLKEAIQWTLVCHEKLQQPENLNYLPGNVDLGTACGKYYRVSYLSIIDPAAMENTVLEENTATMFNINEALKVVLSLLLQIPALQNPFSFKRRGVIDHPSVIVALNF</sequence>
<evidence type="ECO:0000313" key="1">
    <source>
        <dbReference type="EnsemblPlants" id="MELO3C033437.2.1"/>
    </source>
</evidence>
<accession>A0A9I9EGE2</accession>
<dbReference type="Gramene" id="MELO3C033437.2.1">
    <property type="protein sequence ID" value="MELO3C033437.2.1"/>
    <property type="gene ID" value="MELO3C033437.2"/>
</dbReference>
<dbReference type="InterPro" id="IPR029064">
    <property type="entry name" value="Ribosomal_eL30-like_sf"/>
</dbReference>
<dbReference type="SUPFAM" id="SSF55315">
    <property type="entry name" value="L30e-like"/>
    <property type="match status" value="1"/>
</dbReference>
<dbReference type="EnsemblPlants" id="MELO3C033437.2.1">
    <property type="protein sequence ID" value="MELO3C033437.2.1"/>
    <property type="gene ID" value="MELO3C033437.2"/>
</dbReference>
<organism evidence="1">
    <name type="scientific">Cucumis melo</name>
    <name type="common">Muskmelon</name>
    <dbReference type="NCBI Taxonomy" id="3656"/>
    <lineage>
        <taxon>Eukaryota</taxon>
        <taxon>Viridiplantae</taxon>
        <taxon>Streptophyta</taxon>
        <taxon>Embryophyta</taxon>
        <taxon>Tracheophyta</taxon>
        <taxon>Spermatophyta</taxon>
        <taxon>Magnoliopsida</taxon>
        <taxon>eudicotyledons</taxon>
        <taxon>Gunneridae</taxon>
        <taxon>Pentapetalae</taxon>
        <taxon>rosids</taxon>
        <taxon>fabids</taxon>
        <taxon>Cucurbitales</taxon>
        <taxon>Cucurbitaceae</taxon>
        <taxon>Benincaseae</taxon>
        <taxon>Cucumis</taxon>
    </lineage>
</organism>
<dbReference type="Gene3D" id="3.30.1330.30">
    <property type="match status" value="1"/>
</dbReference>
<proteinExistence type="predicted"/>
<name>A0A9I9EGE2_CUCME</name>
<dbReference type="AlphaFoldDB" id="A0A9I9EGE2"/>
<protein>
    <submittedName>
        <fullName evidence="1">Uncharacterized protein</fullName>
    </submittedName>
</protein>
<reference evidence="1" key="1">
    <citation type="submission" date="2023-03" db="UniProtKB">
        <authorList>
            <consortium name="EnsemblPlants"/>
        </authorList>
    </citation>
    <scope>IDENTIFICATION</scope>
</reference>